<sequence>MGVSGDETHHRTDGRDRCPKRSGNDEHGDQEESCRHRSRQDSALIVHVGLHWRGGGHGCSESLMMIEGLLGWTLIVNLLTVCAHTSSKSSH</sequence>
<dbReference type="AlphaFoldDB" id="A0A645B7H9"/>
<reference evidence="2" key="1">
    <citation type="submission" date="2019-08" db="EMBL/GenBank/DDBJ databases">
        <authorList>
            <person name="Kucharzyk K."/>
            <person name="Murdoch R.W."/>
            <person name="Higgins S."/>
            <person name="Loffler F."/>
        </authorList>
    </citation>
    <scope>NUCLEOTIDE SEQUENCE</scope>
</reference>
<accession>A0A645B7H9</accession>
<evidence type="ECO:0000313" key="2">
    <source>
        <dbReference type="EMBL" id="MPM61429.1"/>
    </source>
</evidence>
<dbReference type="EMBL" id="VSSQ01018333">
    <property type="protein sequence ID" value="MPM61429.1"/>
    <property type="molecule type" value="Genomic_DNA"/>
</dbReference>
<name>A0A645B7H9_9ZZZZ</name>
<proteinExistence type="predicted"/>
<feature type="compositionally biased region" description="Basic and acidic residues" evidence="1">
    <location>
        <begin position="1"/>
        <end position="35"/>
    </location>
</feature>
<organism evidence="2">
    <name type="scientific">bioreactor metagenome</name>
    <dbReference type="NCBI Taxonomy" id="1076179"/>
    <lineage>
        <taxon>unclassified sequences</taxon>
        <taxon>metagenomes</taxon>
        <taxon>ecological metagenomes</taxon>
    </lineage>
</organism>
<feature type="region of interest" description="Disordered" evidence="1">
    <location>
        <begin position="1"/>
        <end position="38"/>
    </location>
</feature>
<comment type="caution">
    <text evidence="2">The sequence shown here is derived from an EMBL/GenBank/DDBJ whole genome shotgun (WGS) entry which is preliminary data.</text>
</comment>
<protein>
    <submittedName>
        <fullName evidence="2">Uncharacterized protein</fullName>
    </submittedName>
</protein>
<gene>
    <name evidence="2" type="ORF">SDC9_108287</name>
</gene>
<evidence type="ECO:0000256" key="1">
    <source>
        <dbReference type="SAM" id="MobiDB-lite"/>
    </source>
</evidence>